<sequence>MKLNNLLIKIQNKINIFFQKYFGKTPAFRWILLAICAATISTNFYYYIADRGLNVIISYIITTLVIFLLLSLVYLILQHLLVLFRRIKTKNLSVYIILLIVLYKIYDDAIYTIELDDKYIYAGLLLFFILVTIFAKSAISFFKNKKSSALLFLIPTTAIMFGILFFIAMPGFDTKEVFKLDTNRNKIASKTEKYGVEIFNYEGEDVNLLKYATYSGNKKKIRDAYFKRGLDEAQISGRVYLPKEKNNSPVLFITHGNHRFTTENYLGYDYLGNYLAKRGFAVVSVDMNILNGFYKVGLSNENDARAILLLENIKYIIDQSRDDSSKLYKKLDKENIALMGHSRGGEACAIAYNYNNINQLPEDGNKNLNYGFNIKGIISVAPTYNQYSPGGKSLTLKDVNYFTVAGTNDADVSTFEGMLMYDNVYFSKDTNYFKTALYLGYANHGQFNSLWRDYDSDPFKGYLLNRKELLKEEEQQEILSIYTNDFLENCFDINFNRELFMHGPDEYSDLPSTNYYSRYSDSRTSNISNFEEDYVLQTASVINARISYDNLYKILEKNHKYGSGSSNTSSVFIASNKGGSYKIHLNEDKMLNSAKTINFDIENFSSTDISNNIILKMQDSWGNVSQINVSNYKKLTPSTKSYVYKSDFFTDDFTIRQTPQTVIIPIADFKAKNSNLNIDDLNLIEFYFDDNVDISIDNISFSK</sequence>
<feature type="transmembrane region" description="Helical" evidence="1">
    <location>
        <begin position="149"/>
        <end position="172"/>
    </location>
</feature>
<keyword evidence="3" id="KW-1185">Reference proteome</keyword>
<accession>A0ABV2J839</accession>
<dbReference type="Gene3D" id="2.60.120.430">
    <property type="entry name" value="Galactose-binding lectin"/>
    <property type="match status" value="1"/>
</dbReference>
<reference evidence="2 3" key="1">
    <citation type="submission" date="2024-06" db="EMBL/GenBank/DDBJ databases">
        <title>Genomic Encyclopedia of Type Strains, Phase IV (KMG-IV): sequencing the most valuable type-strain genomes for metagenomic binning, comparative biology and taxonomic classification.</title>
        <authorList>
            <person name="Goeker M."/>
        </authorList>
    </citation>
    <scope>NUCLEOTIDE SEQUENCE [LARGE SCALE GENOMIC DNA]</scope>
    <source>
        <strain evidence="2 3">DSM 21460</strain>
    </source>
</reference>
<evidence type="ECO:0000313" key="2">
    <source>
        <dbReference type="EMBL" id="MET3616950.1"/>
    </source>
</evidence>
<name>A0ABV2J839_9FIRM</name>
<dbReference type="InterPro" id="IPR029058">
    <property type="entry name" value="AB_hydrolase_fold"/>
</dbReference>
<proteinExistence type="predicted"/>
<dbReference type="SUPFAM" id="SSF53474">
    <property type="entry name" value="alpha/beta-Hydrolases"/>
    <property type="match status" value="1"/>
</dbReference>
<dbReference type="Gene3D" id="3.40.50.1820">
    <property type="entry name" value="alpha/beta hydrolase"/>
    <property type="match status" value="1"/>
</dbReference>
<feature type="transmembrane region" description="Helical" evidence="1">
    <location>
        <begin position="89"/>
        <end position="106"/>
    </location>
</feature>
<evidence type="ECO:0000256" key="1">
    <source>
        <dbReference type="SAM" id="Phobius"/>
    </source>
</evidence>
<dbReference type="RefSeq" id="WP_354367005.1">
    <property type="nucleotide sequence ID" value="NZ_JBEPMA010000002.1"/>
</dbReference>
<organism evidence="2 3">
    <name type="scientific">Peptoniphilus olsenii</name>
    <dbReference type="NCBI Taxonomy" id="411570"/>
    <lineage>
        <taxon>Bacteria</taxon>
        <taxon>Bacillati</taxon>
        <taxon>Bacillota</taxon>
        <taxon>Tissierellia</taxon>
        <taxon>Tissierellales</taxon>
        <taxon>Peptoniphilaceae</taxon>
        <taxon>Peptoniphilus</taxon>
    </lineage>
</organism>
<gene>
    <name evidence="2" type="ORF">ABID14_000575</name>
</gene>
<dbReference type="EMBL" id="JBEPMA010000002">
    <property type="protein sequence ID" value="MET3616950.1"/>
    <property type="molecule type" value="Genomic_DNA"/>
</dbReference>
<dbReference type="Proteomes" id="UP001549162">
    <property type="component" value="Unassembled WGS sequence"/>
</dbReference>
<keyword evidence="1" id="KW-0472">Membrane</keyword>
<keyword evidence="1" id="KW-1133">Transmembrane helix</keyword>
<feature type="transmembrane region" description="Helical" evidence="1">
    <location>
        <begin position="118"/>
        <end position="142"/>
    </location>
</feature>
<feature type="transmembrane region" description="Helical" evidence="1">
    <location>
        <begin position="30"/>
        <end position="49"/>
    </location>
</feature>
<feature type="transmembrane region" description="Helical" evidence="1">
    <location>
        <begin position="55"/>
        <end position="77"/>
    </location>
</feature>
<comment type="caution">
    <text evidence="2">The sequence shown here is derived from an EMBL/GenBank/DDBJ whole genome shotgun (WGS) entry which is preliminary data.</text>
</comment>
<evidence type="ECO:0000313" key="3">
    <source>
        <dbReference type="Proteomes" id="UP001549162"/>
    </source>
</evidence>
<keyword evidence="1" id="KW-0812">Transmembrane</keyword>
<protein>
    <submittedName>
        <fullName evidence="2">Uncharacterized membrane protein YhaH (DUF805 family)</fullName>
    </submittedName>
</protein>